<accession>A0ABN8Y6B7</accession>
<evidence type="ECO:0000256" key="2">
    <source>
        <dbReference type="SAM" id="Phobius"/>
    </source>
</evidence>
<keyword evidence="2" id="KW-0812">Transmembrane</keyword>
<reference evidence="3" key="1">
    <citation type="submission" date="2023-04" db="EMBL/GenBank/DDBJ databases">
        <authorList>
            <consortium name="ELIXIR-Norway"/>
        </authorList>
    </citation>
    <scope>NUCLEOTIDE SEQUENCE [LARGE SCALE GENOMIC DNA]</scope>
</reference>
<organism evidence="3 4">
    <name type="scientific">Rangifer tarandus platyrhynchus</name>
    <name type="common">Svalbard reindeer</name>
    <dbReference type="NCBI Taxonomy" id="3082113"/>
    <lineage>
        <taxon>Eukaryota</taxon>
        <taxon>Metazoa</taxon>
        <taxon>Chordata</taxon>
        <taxon>Craniata</taxon>
        <taxon>Vertebrata</taxon>
        <taxon>Euteleostomi</taxon>
        <taxon>Mammalia</taxon>
        <taxon>Eutheria</taxon>
        <taxon>Laurasiatheria</taxon>
        <taxon>Artiodactyla</taxon>
        <taxon>Ruminantia</taxon>
        <taxon>Pecora</taxon>
        <taxon>Cervidae</taxon>
        <taxon>Odocoileinae</taxon>
        <taxon>Rangifer</taxon>
    </lineage>
</organism>
<sequence length="145" mass="16182">MLSDTLLSLWQRLGFGVCCLILYYLCGRGWGLEYVVPSLQLLRTGTWFSPSRKGGSYDGRSPSSESLFPPRESEPAYGFEVEPQRGYCLLPLQLAFLGPQAWTLSSVQDSSPLLLSLMWLESQGPPPDFTLTFQANRGCLFCARC</sequence>
<dbReference type="EMBL" id="OX459949">
    <property type="protein sequence ID" value="CAI9156117.1"/>
    <property type="molecule type" value="Genomic_DNA"/>
</dbReference>
<keyword evidence="2" id="KW-0472">Membrane</keyword>
<feature type="region of interest" description="Disordered" evidence="1">
    <location>
        <begin position="51"/>
        <end position="75"/>
    </location>
</feature>
<evidence type="ECO:0000313" key="3">
    <source>
        <dbReference type="EMBL" id="CAI9156117.1"/>
    </source>
</evidence>
<keyword evidence="2" id="KW-1133">Transmembrane helix</keyword>
<proteinExistence type="predicted"/>
<evidence type="ECO:0000256" key="1">
    <source>
        <dbReference type="SAM" id="MobiDB-lite"/>
    </source>
</evidence>
<protein>
    <submittedName>
        <fullName evidence="3">Uncharacterized protein</fullName>
    </submittedName>
</protein>
<evidence type="ECO:0000313" key="4">
    <source>
        <dbReference type="Proteomes" id="UP001176941"/>
    </source>
</evidence>
<dbReference type="Proteomes" id="UP001176941">
    <property type="component" value="Chromosome 13"/>
</dbReference>
<name>A0ABN8Y6B7_RANTA</name>
<keyword evidence="4" id="KW-1185">Reference proteome</keyword>
<feature type="transmembrane region" description="Helical" evidence="2">
    <location>
        <begin position="6"/>
        <end position="25"/>
    </location>
</feature>
<gene>
    <name evidence="3" type="ORF">MRATA1EN1_LOCUS5079</name>
</gene>